<dbReference type="EMBL" id="JAERQG010000004">
    <property type="protein sequence ID" value="MBL0766903.1"/>
    <property type="molecule type" value="Genomic_DNA"/>
</dbReference>
<dbReference type="AlphaFoldDB" id="A0A937ANT2"/>
<dbReference type="Gene3D" id="3.50.50.60">
    <property type="entry name" value="FAD/NAD(P)-binding domain"/>
    <property type="match status" value="1"/>
</dbReference>
<organism evidence="2 3">
    <name type="scientific">Marivirga atlantica</name>
    <dbReference type="NCBI Taxonomy" id="1548457"/>
    <lineage>
        <taxon>Bacteria</taxon>
        <taxon>Pseudomonadati</taxon>
        <taxon>Bacteroidota</taxon>
        <taxon>Cytophagia</taxon>
        <taxon>Cytophagales</taxon>
        <taxon>Marivirgaceae</taxon>
        <taxon>Marivirga</taxon>
    </lineage>
</organism>
<feature type="domain" description="FAD dependent oxidoreductase" evidence="1">
    <location>
        <begin position="4"/>
        <end position="328"/>
    </location>
</feature>
<dbReference type="GO" id="GO:0005737">
    <property type="term" value="C:cytoplasm"/>
    <property type="evidence" value="ECO:0007669"/>
    <property type="project" value="TreeGrafter"/>
</dbReference>
<evidence type="ECO:0000313" key="3">
    <source>
        <dbReference type="Proteomes" id="UP000642920"/>
    </source>
</evidence>
<keyword evidence="3" id="KW-1185">Reference proteome</keyword>
<dbReference type="RefSeq" id="WP_201923941.1">
    <property type="nucleotide sequence ID" value="NZ_JAERQG010000004.1"/>
</dbReference>
<reference evidence="2" key="1">
    <citation type="submission" date="2021-01" db="EMBL/GenBank/DDBJ databases">
        <title>Marivirga sp. nov., isolated from intertidal surface sediments.</title>
        <authorList>
            <person name="Zhang M."/>
        </authorList>
    </citation>
    <scope>NUCLEOTIDE SEQUENCE</scope>
    <source>
        <strain evidence="2">SM1354</strain>
    </source>
</reference>
<dbReference type="Pfam" id="PF01266">
    <property type="entry name" value="DAO"/>
    <property type="match status" value="1"/>
</dbReference>
<dbReference type="InterPro" id="IPR036188">
    <property type="entry name" value="FAD/NAD-bd_sf"/>
</dbReference>
<sequence length="352" mass="40484">MKVDFLIVGHGIAGISIYEHLTAAGKNCLVINEEKEFSSSKVAAGLYNPITGRKMKQTWKANELFPYLQGFYGQLEKDLKAKILIEKSIYRPFASIEDQNEWLSNQYNHENFVAKTYTSSQFNEIVNDPFGGILLKNSGFVDLKKLILEHRNHIQKKQAYKAGRFKYNQLKIEKDRFIYSDIEALNLIFCDGPLSSNPYFDWIPVAPVKGELLHIKLEQQLPDDIIFNKGVFILRHQEGNYYRVGSTYEWKDLSTTPTEKAKNQIINKLNELIKVPYQIVDQVAGIRPATKDRRPLIGTHPTIKNMFIFNGLGTKGVSLAPYFAQSLTNYILNRNDLHNEVNINRYYSLYSS</sequence>
<gene>
    <name evidence="2" type="ORF">JKP34_16670</name>
</gene>
<accession>A0A937ANT2</accession>
<comment type="caution">
    <text evidence="2">The sequence shown here is derived from an EMBL/GenBank/DDBJ whole genome shotgun (WGS) entry which is preliminary data.</text>
</comment>
<proteinExistence type="predicted"/>
<name>A0A937ANT2_9BACT</name>
<dbReference type="Gene3D" id="3.30.9.10">
    <property type="entry name" value="D-Amino Acid Oxidase, subunit A, domain 2"/>
    <property type="match status" value="1"/>
</dbReference>
<dbReference type="Proteomes" id="UP000642920">
    <property type="component" value="Unassembled WGS sequence"/>
</dbReference>
<dbReference type="SUPFAM" id="SSF51905">
    <property type="entry name" value="FAD/NAD(P)-binding domain"/>
    <property type="match status" value="1"/>
</dbReference>
<dbReference type="InterPro" id="IPR006076">
    <property type="entry name" value="FAD-dep_OxRdtase"/>
</dbReference>
<evidence type="ECO:0000259" key="1">
    <source>
        <dbReference type="Pfam" id="PF01266"/>
    </source>
</evidence>
<dbReference type="PANTHER" id="PTHR13847">
    <property type="entry name" value="SARCOSINE DEHYDROGENASE-RELATED"/>
    <property type="match status" value="1"/>
</dbReference>
<protein>
    <submittedName>
        <fullName evidence="2">FAD-binding oxidoreductase</fullName>
    </submittedName>
</protein>
<evidence type="ECO:0000313" key="2">
    <source>
        <dbReference type="EMBL" id="MBL0766903.1"/>
    </source>
</evidence>